<evidence type="ECO:0008006" key="7">
    <source>
        <dbReference type="Google" id="ProtNLM"/>
    </source>
</evidence>
<organism evidence="4 6">
    <name type="scientific">Enterococcus silesiacus</name>
    <dbReference type="NCBI Taxonomy" id="332949"/>
    <lineage>
        <taxon>Bacteria</taxon>
        <taxon>Bacillati</taxon>
        <taxon>Bacillota</taxon>
        <taxon>Bacilli</taxon>
        <taxon>Lactobacillales</taxon>
        <taxon>Enterococcaceae</taxon>
        <taxon>Enterococcus</taxon>
    </lineage>
</organism>
<dbReference type="Pfam" id="PF10022">
    <property type="entry name" value="DUF2264"/>
    <property type="match status" value="1"/>
</dbReference>
<evidence type="ECO:0000259" key="1">
    <source>
        <dbReference type="Pfam" id="PF10022"/>
    </source>
</evidence>
<feature type="domain" description="DUF2264" evidence="2">
    <location>
        <begin position="392"/>
        <end position="570"/>
    </location>
</feature>
<dbReference type="InterPro" id="IPR049349">
    <property type="entry name" value="DUF2264_N"/>
</dbReference>
<dbReference type="AlphaFoldDB" id="A0A0S3KDX6"/>
<dbReference type="OrthoDB" id="9813465at2"/>
<dbReference type="KEGG" id="ess:ATZ33_14330"/>
<dbReference type="PANTHER" id="PTHR35339:SF4">
    <property type="entry name" value="LINALOOL DEHYDRATASE_ISOMERASE DOMAIN-CONTAINING PROTEIN"/>
    <property type="match status" value="1"/>
</dbReference>
<dbReference type="EMBL" id="JXLC01000001">
    <property type="protein sequence ID" value="OJG93576.1"/>
    <property type="molecule type" value="Genomic_DNA"/>
</dbReference>
<dbReference type="InterPro" id="IPR049237">
    <property type="entry name" value="DUF2264_C"/>
</dbReference>
<reference evidence="3 5" key="2">
    <citation type="submission" date="2015-12" db="EMBL/GenBank/DDBJ databases">
        <authorList>
            <person name="Lauer A."/>
            <person name="Humrighouse B."/>
            <person name="Loparev V."/>
            <person name="Shewmaker P.L."/>
            <person name="Whitney A.M."/>
            <person name="McLaughlin R.W."/>
        </authorList>
    </citation>
    <scope>NUCLEOTIDE SEQUENCE [LARGE SCALE GENOMIC DNA]</scope>
    <source>
        <strain evidence="3 5">LMG 23085</strain>
    </source>
</reference>
<dbReference type="PANTHER" id="PTHR35339">
    <property type="entry name" value="LINALOOL DEHYDRATASE_ISOMERASE DOMAIN-CONTAINING PROTEIN"/>
    <property type="match status" value="1"/>
</dbReference>
<accession>A0A0S3KDX6</accession>
<gene>
    <name evidence="3" type="ORF">ATZ33_14330</name>
    <name evidence="4" type="ORF">RV15_GL000178</name>
</gene>
<evidence type="ECO:0000313" key="5">
    <source>
        <dbReference type="Proteomes" id="UP000065511"/>
    </source>
</evidence>
<reference evidence="4 6" key="1">
    <citation type="submission" date="2014-12" db="EMBL/GenBank/DDBJ databases">
        <title>Draft genome sequences of 29 type strains of Enterococci.</title>
        <authorList>
            <person name="Zhong Z."/>
            <person name="Sun Z."/>
            <person name="Liu W."/>
            <person name="Zhang W."/>
            <person name="Zhang H."/>
        </authorList>
    </citation>
    <scope>NUCLEOTIDE SEQUENCE [LARGE SCALE GENOMIC DNA]</scope>
    <source>
        <strain evidence="4 6">DSM 22801</strain>
    </source>
</reference>
<dbReference type="Proteomes" id="UP000183039">
    <property type="component" value="Unassembled WGS sequence"/>
</dbReference>
<dbReference type="EMBL" id="CP013614">
    <property type="protein sequence ID" value="ALS02512.1"/>
    <property type="molecule type" value="Genomic_DNA"/>
</dbReference>
<dbReference type="RefSeq" id="WP_071876167.1">
    <property type="nucleotide sequence ID" value="NZ_JXLC01000001.1"/>
</dbReference>
<dbReference type="Proteomes" id="UP000065511">
    <property type="component" value="Chromosome"/>
</dbReference>
<keyword evidence="5" id="KW-1185">Reference proteome</keyword>
<sequence length="583" mass="66919">MDVLRNNHFLSQEDYQIALAKIIEPLRNSVLVTDLAGLHLGSSGAVYDQQRADMEALVRPLWGIAPAWKFQEDDELRDAYLDKLTKGTDPQSADYWGAIQDYDQYMVETAALSVTLLLHKDYFWALLSEQAQRNVVNWLTHGLEQKVPKNNWTFFKVLIRVALFYCGEKLDRKRLTEELQLIDSMYVGNGWYVDGKKTQRDYYVAFAFHYYGLIYATFMKEEDPEWSDRFIERATVFAQDFIYYFDGDGEALPYGRSLTYRFAQGAFFSALVFADVEAIPWGEMKMLLATHLRTWMKHDIFTFDGRLSIGYHYENLVMAEGYNAPGSPYWALKTFLLLAVRADHPFWQAEPVKIKKKPKQLIQNGNILLLQENDGAQVLGFPVGMLVEGQAHAEAKYSKFVYSTKFGFSVPKAGVLYEEGAFDNTLAVSCDGRYFRTKREVSNYRLTEDSVFQKWSPFTGVTIETEVYPFGQWHLRVHTIDTEISLEIREGGFSLPLLERKPKGAVGENWVFVTEGNLTSQIVGIEGYEEAMLVRPEVNTSLFFPRTSLPVLRKILPAGKHRVMCLVGGIVMRDEGMEKHDKN</sequence>
<dbReference type="InterPro" id="IPR016624">
    <property type="entry name" value="UCP014753"/>
</dbReference>
<protein>
    <recommendedName>
        <fullName evidence="7">DUF2264 domain-containing protein</fullName>
    </recommendedName>
</protein>
<name>A0A0S3KDX6_9ENTE</name>
<evidence type="ECO:0000313" key="6">
    <source>
        <dbReference type="Proteomes" id="UP000183039"/>
    </source>
</evidence>
<evidence type="ECO:0000259" key="2">
    <source>
        <dbReference type="Pfam" id="PF20938"/>
    </source>
</evidence>
<dbReference type="Pfam" id="PF20938">
    <property type="entry name" value="DUF2264_C"/>
    <property type="match status" value="1"/>
</dbReference>
<feature type="domain" description="DUF2264" evidence="1">
    <location>
        <begin position="13"/>
        <end position="351"/>
    </location>
</feature>
<evidence type="ECO:0000313" key="3">
    <source>
        <dbReference type="EMBL" id="ALS02512.1"/>
    </source>
</evidence>
<evidence type="ECO:0000313" key="4">
    <source>
        <dbReference type="EMBL" id="OJG93576.1"/>
    </source>
</evidence>
<dbReference type="PIRSF" id="PIRSF014753">
    <property type="entry name" value="UCP014753"/>
    <property type="match status" value="1"/>
</dbReference>
<proteinExistence type="predicted"/>